<accession>A0A0F5MYG7</accession>
<sequence length="184" mass="20600">MPWVMIVGMTGDDVHPHQGAAQPPATVTLPRFRNVIWLMPAVYLLHIVEEYLGGFAAWVTHDVHGRFDNVAFAFNNLAFMAILLTLVSVNYQRYTQVRSVALVVFASANLFWDALFHLGMTPILNRYSPGLITAMLLYYPICLLIGAVIIKEKILSPRRFGLALTGGLAVFAFVVWYGLFHFAT</sequence>
<keyword evidence="1" id="KW-1133">Transmembrane helix</keyword>
<feature type="transmembrane region" description="Helical" evidence="1">
    <location>
        <begin position="70"/>
        <end position="89"/>
    </location>
</feature>
<feature type="transmembrane region" description="Helical" evidence="1">
    <location>
        <begin position="101"/>
        <end position="124"/>
    </location>
</feature>
<reference evidence="4" key="1">
    <citation type="submission" date="2015-04" db="EMBL/GenBank/DDBJ databases">
        <title>Genome sequence of Mycobacterium arupense GUC1.</title>
        <authorList>
            <person name="Greninger A.L."/>
            <person name="Cunningham G."/>
            <person name="Chiu C.Y."/>
            <person name="Miller S."/>
        </authorList>
    </citation>
    <scope>NUCLEOTIDE SEQUENCE [LARGE SCALE GENOMIC DNA]</scope>
    <source>
        <strain evidence="4">GUC1</strain>
    </source>
</reference>
<gene>
    <name evidence="3" type="ORF">BST15_13285</name>
    <name evidence="2" type="ORF">WR43_08365</name>
</gene>
<feature type="transmembrane region" description="Helical" evidence="1">
    <location>
        <begin position="35"/>
        <end position="58"/>
    </location>
</feature>
<dbReference type="Proteomes" id="UP000034416">
    <property type="component" value="Unassembled WGS sequence"/>
</dbReference>
<comment type="caution">
    <text evidence="2">The sequence shown here is derived from an EMBL/GenBank/DDBJ whole genome shotgun (WGS) entry which is preliminary data.</text>
</comment>
<reference evidence="3 5" key="3">
    <citation type="submission" date="2016-12" db="EMBL/GenBank/DDBJ databases">
        <title>The new phylogeny of genus Mycobacterium.</title>
        <authorList>
            <person name="Tortoli E."/>
            <person name="Trovato A."/>
            <person name="Cirillo D.M."/>
        </authorList>
    </citation>
    <scope>NUCLEOTIDE SEQUENCE [LARGE SCALE GENOMIC DNA]</scope>
    <source>
        <strain evidence="3 5">DSM 44942</strain>
    </source>
</reference>
<name>A0A0F5MYG7_9MYCO</name>
<protein>
    <submittedName>
        <fullName evidence="3">HXXEE domain-containing protein</fullName>
    </submittedName>
</protein>
<dbReference type="Proteomes" id="UP000192327">
    <property type="component" value="Unassembled WGS sequence"/>
</dbReference>
<feature type="transmembrane region" description="Helical" evidence="1">
    <location>
        <begin position="162"/>
        <end position="183"/>
    </location>
</feature>
<dbReference type="EMBL" id="MVHH01000027">
    <property type="protein sequence ID" value="OQZ95965.1"/>
    <property type="molecule type" value="Genomic_DNA"/>
</dbReference>
<proteinExistence type="predicted"/>
<evidence type="ECO:0000313" key="2">
    <source>
        <dbReference type="EMBL" id="KKB99731.1"/>
    </source>
</evidence>
<keyword evidence="1" id="KW-0812">Transmembrane</keyword>
<evidence type="ECO:0000256" key="1">
    <source>
        <dbReference type="SAM" id="Phobius"/>
    </source>
</evidence>
<keyword evidence="1" id="KW-0472">Membrane</keyword>
<organism evidence="2 4">
    <name type="scientific">Mycolicibacter arupensis</name>
    <dbReference type="NCBI Taxonomy" id="342002"/>
    <lineage>
        <taxon>Bacteria</taxon>
        <taxon>Bacillati</taxon>
        <taxon>Actinomycetota</taxon>
        <taxon>Actinomycetes</taxon>
        <taxon>Mycobacteriales</taxon>
        <taxon>Mycobacteriaceae</taxon>
        <taxon>Mycolicibacter</taxon>
    </lineage>
</organism>
<feature type="transmembrane region" description="Helical" evidence="1">
    <location>
        <begin position="130"/>
        <end position="150"/>
    </location>
</feature>
<dbReference type="InterPro" id="IPR025671">
    <property type="entry name" value="HXXEE"/>
</dbReference>
<keyword evidence="5" id="KW-1185">Reference proteome</keyword>
<dbReference type="Pfam" id="PF13787">
    <property type="entry name" value="HXXEE"/>
    <property type="match status" value="1"/>
</dbReference>
<dbReference type="EMBL" id="LASW01000026">
    <property type="protein sequence ID" value="KKB99731.1"/>
    <property type="molecule type" value="Genomic_DNA"/>
</dbReference>
<dbReference type="PATRIC" id="fig|342002.3.peg.2637"/>
<evidence type="ECO:0000313" key="4">
    <source>
        <dbReference type="Proteomes" id="UP000034416"/>
    </source>
</evidence>
<reference evidence="2" key="2">
    <citation type="submission" date="2015-04" db="EMBL/GenBank/DDBJ databases">
        <title>Genome sequence of Mycobacterium arupense strain GUC1.</title>
        <authorList>
            <person name="Greninger A.L."/>
            <person name="Cunningham G."/>
            <person name="Chiu C.Y."/>
            <person name="Miller S."/>
        </authorList>
    </citation>
    <scope>NUCLEOTIDE SEQUENCE</scope>
    <source>
        <strain evidence="2">GUC1</strain>
    </source>
</reference>
<dbReference type="AlphaFoldDB" id="A0A0F5MYG7"/>
<evidence type="ECO:0000313" key="3">
    <source>
        <dbReference type="EMBL" id="OQZ95965.1"/>
    </source>
</evidence>
<evidence type="ECO:0000313" key="5">
    <source>
        <dbReference type="Proteomes" id="UP000192327"/>
    </source>
</evidence>